<dbReference type="Gene3D" id="3.40.50.150">
    <property type="entry name" value="Vaccinia Virus protein VP39"/>
    <property type="match status" value="1"/>
</dbReference>
<dbReference type="RefSeq" id="WP_381479431.1">
    <property type="nucleotide sequence ID" value="NZ_JBHTLT010000001.1"/>
</dbReference>
<dbReference type="EMBL" id="JBHTLT010000001">
    <property type="protein sequence ID" value="MFD1203565.1"/>
    <property type="molecule type" value="Genomic_DNA"/>
</dbReference>
<proteinExistence type="predicted"/>
<keyword evidence="2" id="KW-0808">Transferase</keyword>
<organism evidence="2 3">
    <name type="scientific">Sporosarcina contaminans</name>
    <dbReference type="NCBI Taxonomy" id="633403"/>
    <lineage>
        <taxon>Bacteria</taxon>
        <taxon>Bacillati</taxon>
        <taxon>Bacillota</taxon>
        <taxon>Bacilli</taxon>
        <taxon>Bacillales</taxon>
        <taxon>Caryophanaceae</taxon>
        <taxon>Sporosarcina</taxon>
    </lineage>
</organism>
<dbReference type="InterPro" id="IPR003356">
    <property type="entry name" value="DNA_methylase_A-5"/>
</dbReference>
<dbReference type="GO" id="GO:0032259">
    <property type="term" value="P:methylation"/>
    <property type="evidence" value="ECO:0007669"/>
    <property type="project" value="UniProtKB-KW"/>
</dbReference>
<feature type="domain" description="DNA methylase adenine-specific" evidence="1">
    <location>
        <begin position="98"/>
        <end position="196"/>
    </location>
</feature>
<accession>A0ABW3TSG3</accession>
<name>A0ABW3TSG3_9BACL</name>
<keyword evidence="2" id="KW-0489">Methyltransferase</keyword>
<dbReference type="Proteomes" id="UP001597231">
    <property type="component" value="Unassembled WGS sequence"/>
</dbReference>
<gene>
    <name evidence="2" type="ORF">ACFQ38_00240</name>
</gene>
<protein>
    <submittedName>
        <fullName evidence="2">N-6 DNA methylase</fullName>
    </submittedName>
</protein>
<sequence>MDHVKEMAKRFNSMRYKHGVHQVFEDFLELIAITISNSVDLVQYKRREARYMQIIGQYDKSEVNIFPEMMARLIMALEHRPDDYLGRLFMELELYDSWKGQFFTPMSVSQLMAELTLQDSIQLIEEKGFVTVNEPTVGGGVTIIALFNALRAKGYNPQQVLRVIAQDIDKKAVHMSYIQFSLLGMNAEVLHGDTLALTFYETWKTPGNIFRWGRGLAKKQNAVETLSDLQESDLRQLTIF</sequence>
<keyword evidence="3" id="KW-1185">Reference proteome</keyword>
<dbReference type="SUPFAM" id="SSF53335">
    <property type="entry name" value="S-adenosyl-L-methionine-dependent methyltransferases"/>
    <property type="match status" value="1"/>
</dbReference>
<reference evidence="3" key="1">
    <citation type="journal article" date="2019" name="Int. J. Syst. Evol. Microbiol.">
        <title>The Global Catalogue of Microorganisms (GCM) 10K type strain sequencing project: providing services to taxonomists for standard genome sequencing and annotation.</title>
        <authorList>
            <consortium name="The Broad Institute Genomics Platform"/>
            <consortium name="The Broad Institute Genome Sequencing Center for Infectious Disease"/>
            <person name="Wu L."/>
            <person name="Ma J."/>
        </authorList>
    </citation>
    <scope>NUCLEOTIDE SEQUENCE [LARGE SCALE GENOMIC DNA]</scope>
    <source>
        <strain evidence="3">CCUG 53915</strain>
    </source>
</reference>
<comment type="caution">
    <text evidence="2">The sequence shown here is derived from an EMBL/GenBank/DDBJ whole genome shotgun (WGS) entry which is preliminary data.</text>
</comment>
<evidence type="ECO:0000313" key="3">
    <source>
        <dbReference type="Proteomes" id="UP001597231"/>
    </source>
</evidence>
<dbReference type="GO" id="GO:0008168">
    <property type="term" value="F:methyltransferase activity"/>
    <property type="evidence" value="ECO:0007669"/>
    <property type="project" value="UniProtKB-KW"/>
</dbReference>
<evidence type="ECO:0000259" key="1">
    <source>
        <dbReference type="Pfam" id="PF02384"/>
    </source>
</evidence>
<dbReference type="Pfam" id="PF02384">
    <property type="entry name" value="N6_Mtase"/>
    <property type="match status" value="1"/>
</dbReference>
<evidence type="ECO:0000313" key="2">
    <source>
        <dbReference type="EMBL" id="MFD1203565.1"/>
    </source>
</evidence>
<dbReference type="InterPro" id="IPR029063">
    <property type="entry name" value="SAM-dependent_MTases_sf"/>
</dbReference>